<keyword evidence="3" id="KW-1185">Reference proteome</keyword>
<evidence type="ECO:0000313" key="2">
    <source>
        <dbReference type="EMBL" id="KAH6586213.1"/>
    </source>
</evidence>
<dbReference type="Gene3D" id="1.20.5.190">
    <property type="match status" value="1"/>
</dbReference>
<dbReference type="EMBL" id="JAFCIX010000575">
    <property type="protein sequence ID" value="KAH6586213.1"/>
    <property type="molecule type" value="Genomic_DNA"/>
</dbReference>
<feature type="compositionally biased region" description="Polar residues" evidence="1">
    <location>
        <begin position="236"/>
        <end position="251"/>
    </location>
</feature>
<dbReference type="PANTHER" id="PTHR15673">
    <property type="entry name" value="IQ CALMODULIN-BINDING MOTIF CONTAINING PROTEIN 1"/>
    <property type="match status" value="1"/>
</dbReference>
<feature type="region of interest" description="Disordered" evidence="1">
    <location>
        <begin position="150"/>
        <end position="175"/>
    </location>
</feature>
<protein>
    <submittedName>
        <fullName evidence="2">Uncharacterized protein</fullName>
    </submittedName>
</protein>
<dbReference type="SMART" id="SM00015">
    <property type="entry name" value="IQ"/>
    <property type="match status" value="3"/>
</dbReference>
<gene>
    <name evidence="2" type="ORF">BASA50_000678</name>
</gene>
<dbReference type="PROSITE" id="PS50096">
    <property type="entry name" value="IQ"/>
    <property type="match status" value="3"/>
</dbReference>
<evidence type="ECO:0000313" key="3">
    <source>
        <dbReference type="Proteomes" id="UP001648503"/>
    </source>
</evidence>
<sequence>MALTNLSDMPPSSQIHDTYNQHVISAAVTIQRHIRGRQARQRISHLRYCATTIQRIYRGHRARTTMIKRYPMGLARHIEAYQSSASQRTQAAIRWNEQRYALLQGTHPSRVHVECSIEIQRAATRLQKWWRGVQGRQYYRRIRNQANSQTSLQVHIPESPQNTSSGIYSDVSERPKGGLRDAKSCKLAADAVQTIIGKLQQINDNQSSLASIRKKCTLLDSELKAYHQRSDKSKKQPSNSASEMSEPSALNTCRMKRERIDAMCKRFQAIGPGWQGANVILKHPIQADIAARWRPAHLEALRVSKQPWWLRVPEPMLTSRSQKPASQDMHEWISEIKEELNPCGRIF</sequence>
<comment type="caution">
    <text evidence="2">The sequence shown here is derived from an EMBL/GenBank/DDBJ whole genome shotgun (WGS) entry which is preliminary data.</text>
</comment>
<dbReference type="InterPro" id="IPR000048">
    <property type="entry name" value="IQ_motif_EF-hand-BS"/>
</dbReference>
<name>A0ABQ8EWB6_9FUNG</name>
<dbReference type="InterPro" id="IPR027417">
    <property type="entry name" value="P-loop_NTPase"/>
</dbReference>
<organism evidence="2 3">
    <name type="scientific">Batrachochytrium salamandrivorans</name>
    <dbReference type="NCBI Taxonomy" id="1357716"/>
    <lineage>
        <taxon>Eukaryota</taxon>
        <taxon>Fungi</taxon>
        <taxon>Fungi incertae sedis</taxon>
        <taxon>Chytridiomycota</taxon>
        <taxon>Chytridiomycota incertae sedis</taxon>
        <taxon>Chytridiomycetes</taxon>
        <taxon>Rhizophydiales</taxon>
        <taxon>Rhizophydiales incertae sedis</taxon>
        <taxon>Batrachochytrium</taxon>
    </lineage>
</organism>
<reference evidence="2 3" key="1">
    <citation type="submission" date="2021-02" db="EMBL/GenBank/DDBJ databases">
        <title>Variation within the Batrachochytrium salamandrivorans European outbreak.</title>
        <authorList>
            <person name="Kelly M."/>
            <person name="Pasmans F."/>
            <person name="Shea T.P."/>
            <person name="Munoz J.F."/>
            <person name="Carranza S."/>
            <person name="Cuomo C.A."/>
            <person name="Martel A."/>
        </authorList>
    </citation>
    <scope>NUCLEOTIDE SEQUENCE [LARGE SCALE GENOMIC DNA]</scope>
    <source>
        <strain evidence="2 3">AMFP18/2</strain>
    </source>
</reference>
<dbReference type="InterPro" id="IPR028765">
    <property type="entry name" value="IQCB1"/>
</dbReference>
<dbReference type="PANTHER" id="PTHR15673:SF2">
    <property type="entry name" value="IQ CALMODULIN-BINDING MOTIF-CONTAINING PROTEIN 1"/>
    <property type="match status" value="1"/>
</dbReference>
<feature type="region of interest" description="Disordered" evidence="1">
    <location>
        <begin position="226"/>
        <end position="252"/>
    </location>
</feature>
<evidence type="ECO:0000256" key="1">
    <source>
        <dbReference type="SAM" id="MobiDB-lite"/>
    </source>
</evidence>
<dbReference type="SUPFAM" id="SSF52540">
    <property type="entry name" value="P-loop containing nucleoside triphosphate hydrolases"/>
    <property type="match status" value="1"/>
</dbReference>
<dbReference type="Pfam" id="PF00612">
    <property type="entry name" value="IQ"/>
    <property type="match status" value="3"/>
</dbReference>
<accession>A0ABQ8EWB6</accession>
<dbReference type="Proteomes" id="UP001648503">
    <property type="component" value="Unassembled WGS sequence"/>
</dbReference>
<proteinExistence type="predicted"/>
<feature type="compositionally biased region" description="Polar residues" evidence="1">
    <location>
        <begin position="150"/>
        <end position="167"/>
    </location>
</feature>